<feature type="compositionally biased region" description="Polar residues" evidence="1">
    <location>
        <begin position="187"/>
        <end position="197"/>
    </location>
</feature>
<evidence type="ECO:0000313" key="2">
    <source>
        <dbReference type="EMBL" id="OCF28123.1"/>
    </source>
</evidence>
<reference evidence="2" key="3">
    <citation type="submission" date="2014-01" db="EMBL/GenBank/DDBJ databases">
        <title>Evolution of pathogenesis and genome organization in the Tremellales.</title>
        <authorList>
            <person name="Cuomo C."/>
            <person name="Litvintseva A."/>
            <person name="Heitman J."/>
            <person name="Chen Y."/>
            <person name="Sun S."/>
            <person name="Springer D."/>
            <person name="Dromer F."/>
            <person name="Young S."/>
            <person name="Zeng Q."/>
            <person name="Chapman S."/>
            <person name="Gujja S."/>
            <person name="Saif S."/>
            <person name="Birren B."/>
        </authorList>
    </citation>
    <scope>NUCLEOTIDE SEQUENCE</scope>
    <source>
        <strain evidence="2">CBS 10118</strain>
    </source>
</reference>
<reference evidence="3" key="4">
    <citation type="submission" date="2024-02" db="EMBL/GenBank/DDBJ databases">
        <title>Comparative genomics of Cryptococcus and Kwoniella reveals pathogenesis evolution and contrasting modes of karyotype evolution via chromosome fusion or intercentromeric recombination.</title>
        <authorList>
            <person name="Coelho M.A."/>
            <person name="David-Palma M."/>
            <person name="Shea T."/>
            <person name="Bowers K."/>
            <person name="McGinley-Smith S."/>
            <person name="Mohammad A.W."/>
            <person name="Gnirke A."/>
            <person name="Yurkov A.M."/>
            <person name="Nowrousian M."/>
            <person name="Sun S."/>
            <person name="Cuomo C.A."/>
            <person name="Heitman J."/>
        </authorList>
    </citation>
    <scope>NUCLEOTIDE SEQUENCE</scope>
    <source>
        <strain evidence="3">CBS 10118</strain>
    </source>
</reference>
<dbReference type="OrthoDB" id="2595509at2759"/>
<reference evidence="3" key="2">
    <citation type="submission" date="2013-07" db="EMBL/GenBank/DDBJ databases">
        <authorList>
            <consortium name="The Broad Institute Genome Sequencing Platform"/>
            <person name="Cuomo C."/>
            <person name="Litvintseva A."/>
            <person name="Chen Y."/>
            <person name="Heitman J."/>
            <person name="Sun S."/>
            <person name="Springer D."/>
            <person name="Dromer F."/>
            <person name="Young S.K."/>
            <person name="Zeng Q."/>
            <person name="Gargeya S."/>
            <person name="Fitzgerald M."/>
            <person name="Abouelleil A."/>
            <person name="Alvarado L."/>
            <person name="Berlin A.M."/>
            <person name="Chapman S.B."/>
            <person name="Dewar J."/>
            <person name="Goldberg J."/>
            <person name="Griggs A."/>
            <person name="Gujja S."/>
            <person name="Hansen M."/>
            <person name="Howarth C."/>
            <person name="Imamovic A."/>
            <person name="Larimer J."/>
            <person name="McCowan C."/>
            <person name="Murphy C."/>
            <person name="Pearson M."/>
            <person name="Priest M."/>
            <person name="Roberts A."/>
            <person name="Saif S."/>
            <person name="Shea T."/>
            <person name="Sykes S."/>
            <person name="Wortman J."/>
            <person name="Nusbaum C."/>
            <person name="Birren B."/>
        </authorList>
    </citation>
    <scope>NUCLEOTIDE SEQUENCE</scope>
    <source>
        <strain evidence="3">CBS 10118</strain>
    </source>
</reference>
<protein>
    <submittedName>
        <fullName evidence="2">Uncharacterized protein</fullName>
    </submittedName>
</protein>
<feature type="region of interest" description="Disordered" evidence="1">
    <location>
        <begin position="1"/>
        <end position="20"/>
    </location>
</feature>
<evidence type="ECO:0000313" key="4">
    <source>
        <dbReference type="Proteomes" id="UP000092730"/>
    </source>
</evidence>
<feature type="compositionally biased region" description="Polar residues" evidence="1">
    <location>
        <begin position="10"/>
        <end position="20"/>
    </location>
</feature>
<dbReference type="KEGG" id="kbi:30207373"/>
<evidence type="ECO:0000313" key="3">
    <source>
        <dbReference type="EMBL" id="WVW82260.1"/>
    </source>
</evidence>
<feature type="region of interest" description="Disordered" evidence="1">
    <location>
        <begin position="59"/>
        <end position="287"/>
    </location>
</feature>
<dbReference type="GeneID" id="30207373"/>
<feature type="compositionally biased region" description="Basic and acidic residues" evidence="1">
    <location>
        <begin position="227"/>
        <end position="241"/>
    </location>
</feature>
<dbReference type="VEuPathDB" id="FungiDB:I302_02974"/>
<evidence type="ECO:0000256" key="1">
    <source>
        <dbReference type="SAM" id="MobiDB-lite"/>
    </source>
</evidence>
<dbReference type="Proteomes" id="UP000092730">
    <property type="component" value="Chromosome 2"/>
</dbReference>
<reference evidence="2" key="1">
    <citation type="submission" date="2013-07" db="EMBL/GenBank/DDBJ databases">
        <title>The Genome Sequence of Cryptococcus bestiolae CBS10118.</title>
        <authorList>
            <consortium name="The Broad Institute Genome Sequencing Platform"/>
            <person name="Cuomo C."/>
            <person name="Litvintseva A."/>
            <person name="Chen Y."/>
            <person name="Heitman J."/>
            <person name="Sun S."/>
            <person name="Springer D."/>
            <person name="Dromer F."/>
            <person name="Young S.K."/>
            <person name="Zeng Q."/>
            <person name="Gargeya S."/>
            <person name="Fitzgerald M."/>
            <person name="Abouelleil A."/>
            <person name="Alvarado L."/>
            <person name="Berlin A.M."/>
            <person name="Chapman S.B."/>
            <person name="Dewar J."/>
            <person name="Goldberg J."/>
            <person name="Griggs A."/>
            <person name="Gujja S."/>
            <person name="Hansen M."/>
            <person name="Howarth C."/>
            <person name="Imamovic A."/>
            <person name="Larimer J."/>
            <person name="McCowan C."/>
            <person name="Murphy C."/>
            <person name="Pearson M."/>
            <person name="Priest M."/>
            <person name="Roberts A."/>
            <person name="Saif S."/>
            <person name="Shea T."/>
            <person name="Sykes S."/>
            <person name="Wortman J."/>
            <person name="Nusbaum C."/>
            <person name="Birren B."/>
        </authorList>
    </citation>
    <scope>NUCLEOTIDE SEQUENCE [LARGE SCALE GENOMIC DNA]</scope>
    <source>
        <strain evidence="2">CBS 10118</strain>
    </source>
</reference>
<dbReference type="AlphaFoldDB" id="A0A1B9GAS1"/>
<dbReference type="RefSeq" id="XP_019049193.1">
    <property type="nucleotide sequence ID" value="XM_019189631.1"/>
</dbReference>
<feature type="compositionally biased region" description="Basic and acidic residues" evidence="1">
    <location>
        <begin position="156"/>
        <end position="170"/>
    </location>
</feature>
<organism evidence="2">
    <name type="scientific">Kwoniella bestiolae CBS 10118</name>
    <dbReference type="NCBI Taxonomy" id="1296100"/>
    <lineage>
        <taxon>Eukaryota</taxon>
        <taxon>Fungi</taxon>
        <taxon>Dikarya</taxon>
        <taxon>Basidiomycota</taxon>
        <taxon>Agaricomycotina</taxon>
        <taxon>Tremellomycetes</taxon>
        <taxon>Tremellales</taxon>
        <taxon>Cryptococcaceae</taxon>
        <taxon>Kwoniella</taxon>
    </lineage>
</organism>
<accession>A0A1B9GAS1</accession>
<sequence length="287" mass="31118">MSHFRRNYGRFTSSSANEHYQRQLTAPVNKWKKQWVTPIGLAPESSYKICKWVKQKEKAKLTGAIEVDDNTPVPDEGDEEEGDDQGEGEDQEMEEDDQEQEGDDDEGEPEGEEEEEAKGTTTVAPTPAPAPISDPATSQANAGDIPKAEGIVEATISKEEVITETEKPSTEAEPTPIAAEEKEGNHESTIPTHNPIPSNAIELHPIAPSSTETGLGEIATTEPVLELETRPAEDAAIPEEKMDVEETTEEGGAAVEEDKGLVHGEMDAPTQALEVEGAEVPREVEKE</sequence>
<dbReference type="EMBL" id="KI894019">
    <property type="protein sequence ID" value="OCF28123.1"/>
    <property type="molecule type" value="Genomic_DNA"/>
</dbReference>
<dbReference type="EMBL" id="CP144542">
    <property type="protein sequence ID" value="WVW82260.1"/>
    <property type="molecule type" value="Genomic_DNA"/>
</dbReference>
<dbReference type="STRING" id="1296100.A0A1B9GAS1"/>
<proteinExistence type="predicted"/>
<keyword evidence="4" id="KW-1185">Reference proteome</keyword>
<name>A0A1B9GAS1_9TREE</name>
<feature type="compositionally biased region" description="Basic and acidic residues" evidence="1">
    <location>
        <begin position="256"/>
        <end position="266"/>
    </location>
</feature>
<gene>
    <name evidence="2" type="ORF">I302_02974</name>
    <name evidence="3" type="ORF">I302_104266</name>
</gene>
<feature type="compositionally biased region" description="Acidic residues" evidence="1">
    <location>
        <begin position="75"/>
        <end position="116"/>
    </location>
</feature>